<name>A0A2W2BDN5_9HYPH</name>
<dbReference type="EMBL" id="QKVK01000001">
    <property type="protein sequence ID" value="PZF78354.1"/>
    <property type="molecule type" value="Genomic_DNA"/>
</dbReference>
<comment type="caution">
    <text evidence="2">The sequence shown here is derived from an EMBL/GenBank/DDBJ whole genome shotgun (WGS) entry which is preliminary data.</text>
</comment>
<dbReference type="RefSeq" id="WP_111195681.1">
    <property type="nucleotide sequence ID" value="NZ_QKVK01000001.1"/>
</dbReference>
<feature type="signal peptide" evidence="1">
    <location>
        <begin position="1"/>
        <end position="20"/>
    </location>
</feature>
<evidence type="ECO:0000313" key="2">
    <source>
        <dbReference type="EMBL" id="PZF78354.1"/>
    </source>
</evidence>
<dbReference type="AlphaFoldDB" id="A0A2W2BDN5"/>
<gene>
    <name evidence="2" type="ORF">DK847_00585</name>
</gene>
<sequence>MIRYAIILIAAMGTVAGAAAMQNAPAAAQSAPLTNQTVIEKNSPFPVLGPLVVTECRLDDCSDVPNG</sequence>
<reference evidence="3" key="1">
    <citation type="submission" date="2018-06" db="EMBL/GenBank/DDBJ databases">
        <title>Aestuariibacter litoralis strain KCTC 52945T.</title>
        <authorList>
            <person name="Li X."/>
            <person name="Salam N."/>
            <person name="Li J.-L."/>
            <person name="Chen Y.-M."/>
            <person name="Yang Z.-W."/>
            <person name="Zhang L.-Y."/>
            <person name="Han M.-X."/>
            <person name="Xiao M."/>
            <person name="Li W.-J."/>
        </authorList>
    </citation>
    <scope>NUCLEOTIDE SEQUENCE [LARGE SCALE GENOMIC DNA]</scope>
    <source>
        <strain evidence="3">KCTC 52945</strain>
    </source>
</reference>
<feature type="chain" id="PRO_5015964343" evidence="1">
    <location>
        <begin position="21"/>
        <end position="67"/>
    </location>
</feature>
<proteinExistence type="predicted"/>
<dbReference type="Proteomes" id="UP000248795">
    <property type="component" value="Unassembled WGS sequence"/>
</dbReference>
<protein>
    <submittedName>
        <fullName evidence="2">Uncharacterized protein</fullName>
    </submittedName>
</protein>
<evidence type="ECO:0000256" key="1">
    <source>
        <dbReference type="SAM" id="SignalP"/>
    </source>
</evidence>
<evidence type="ECO:0000313" key="3">
    <source>
        <dbReference type="Proteomes" id="UP000248795"/>
    </source>
</evidence>
<keyword evidence="3" id="KW-1185">Reference proteome</keyword>
<accession>A0A2W2BDN5</accession>
<keyword evidence="1" id="KW-0732">Signal</keyword>
<organism evidence="2 3">
    <name type="scientific">Aestuariivirga litoralis</name>
    <dbReference type="NCBI Taxonomy" id="2650924"/>
    <lineage>
        <taxon>Bacteria</taxon>
        <taxon>Pseudomonadati</taxon>
        <taxon>Pseudomonadota</taxon>
        <taxon>Alphaproteobacteria</taxon>
        <taxon>Hyphomicrobiales</taxon>
        <taxon>Aestuariivirgaceae</taxon>
        <taxon>Aestuariivirga</taxon>
    </lineage>
</organism>